<dbReference type="PANTHER" id="PTHR35561:SF1">
    <property type="entry name" value="RNA 2',3'-CYCLIC PHOSPHODIESTERASE"/>
    <property type="match status" value="1"/>
</dbReference>
<comment type="catalytic activity">
    <reaction evidence="2">
        <text>a 3'-end 2',3'-cyclophospho-ribonucleotide-RNA + H2O = a 3'-end 2'-phospho-ribonucleotide-RNA + H(+)</text>
        <dbReference type="Rhea" id="RHEA:11828"/>
        <dbReference type="Rhea" id="RHEA-COMP:10464"/>
        <dbReference type="Rhea" id="RHEA-COMP:17353"/>
        <dbReference type="ChEBI" id="CHEBI:15377"/>
        <dbReference type="ChEBI" id="CHEBI:15378"/>
        <dbReference type="ChEBI" id="CHEBI:83064"/>
        <dbReference type="ChEBI" id="CHEBI:173113"/>
        <dbReference type="EC" id="3.1.4.58"/>
    </reaction>
</comment>
<keyword evidence="1 2" id="KW-0378">Hydrolase</keyword>
<evidence type="ECO:0000259" key="3">
    <source>
        <dbReference type="Pfam" id="PF02834"/>
    </source>
</evidence>
<name>A0ABT3PAQ3_9ALTE</name>
<organism evidence="4 5">
    <name type="scientific">Alteromonas aquimaris</name>
    <dbReference type="NCBI Taxonomy" id="2998417"/>
    <lineage>
        <taxon>Bacteria</taxon>
        <taxon>Pseudomonadati</taxon>
        <taxon>Pseudomonadota</taxon>
        <taxon>Gammaproteobacteria</taxon>
        <taxon>Alteromonadales</taxon>
        <taxon>Alteromonadaceae</taxon>
        <taxon>Alteromonas/Salinimonas group</taxon>
        <taxon>Alteromonas</taxon>
    </lineage>
</organism>
<feature type="short sequence motif" description="HXTX 1" evidence="2">
    <location>
        <begin position="61"/>
        <end position="64"/>
    </location>
</feature>
<dbReference type="SUPFAM" id="SSF55144">
    <property type="entry name" value="LigT-like"/>
    <property type="match status" value="1"/>
</dbReference>
<dbReference type="NCBIfam" id="TIGR02258">
    <property type="entry name" value="2_5_ligase"/>
    <property type="match status" value="1"/>
</dbReference>
<comment type="caution">
    <text evidence="4">The sequence shown here is derived from an EMBL/GenBank/DDBJ whole genome shotgun (WGS) entry which is preliminary data.</text>
</comment>
<dbReference type="InterPro" id="IPR004175">
    <property type="entry name" value="RNA_CPDase"/>
</dbReference>
<evidence type="ECO:0000313" key="4">
    <source>
        <dbReference type="EMBL" id="MCW8109789.1"/>
    </source>
</evidence>
<feature type="active site" description="Proton donor" evidence="2">
    <location>
        <position position="61"/>
    </location>
</feature>
<reference evidence="4" key="1">
    <citation type="submission" date="2022-11" db="EMBL/GenBank/DDBJ databases">
        <title>Alteromonas sp. nov., isolated from sea water of the Qingdao.</title>
        <authorList>
            <person name="Wang Q."/>
        </authorList>
    </citation>
    <scope>NUCLEOTIDE SEQUENCE</scope>
    <source>
        <strain evidence="4">ASW11-7</strain>
    </source>
</reference>
<keyword evidence="5" id="KW-1185">Reference proteome</keyword>
<feature type="active site" description="Proton acceptor" evidence="2">
    <location>
        <position position="143"/>
    </location>
</feature>
<dbReference type="InterPro" id="IPR009097">
    <property type="entry name" value="Cyclic_Pdiesterase"/>
</dbReference>
<comment type="function">
    <text evidence="2">Hydrolyzes RNA 2',3'-cyclic phosphodiester to an RNA 2'-phosphomonoester.</text>
</comment>
<dbReference type="RefSeq" id="WP_265618662.1">
    <property type="nucleotide sequence ID" value="NZ_JAPFRD010000013.1"/>
</dbReference>
<feature type="domain" description="Phosphoesterase HXTX" evidence="3">
    <location>
        <begin position="43"/>
        <end position="103"/>
    </location>
</feature>
<dbReference type="HAMAP" id="MF_01940">
    <property type="entry name" value="RNA_CPDase"/>
    <property type="match status" value="1"/>
</dbReference>
<dbReference type="Gene3D" id="3.90.1140.10">
    <property type="entry name" value="Cyclic phosphodiesterase"/>
    <property type="match status" value="1"/>
</dbReference>
<accession>A0ABT3PAQ3</accession>
<evidence type="ECO:0000256" key="1">
    <source>
        <dbReference type="ARBA" id="ARBA00022801"/>
    </source>
</evidence>
<dbReference type="PANTHER" id="PTHR35561">
    <property type="entry name" value="RNA 2',3'-CYCLIC PHOSPHODIESTERASE"/>
    <property type="match status" value="1"/>
</dbReference>
<dbReference type="EMBL" id="JAPFRD010000013">
    <property type="protein sequence ID" value="MCW8109789.1"/>
    <property type="molecule type" value="Genomic_DNA"/>
</dbReference>
<dbReference type="Proteomes" id="UP001142810">
    <property type="component" value="Unassembled WGS sequence"/>
</dbReference>
<sequence length="207" mass="23424">MRCFIGLDLTAQQKLALQSWQQKALPEIRSRNQTPSAKRHIKDAIRNAPAIPVAVPAANYHITLAFLGHLSSKQQESLIMRLDEVHAHPVMLQLNRTGYWQKPKIVFVAPEQTPPSLGSLHTQIRKAAREAGIETENRDYHPHVTLMRKAPPSLPPPLFAPDITCEFNAFHLFESVSTPNGVSYPIRRSWKLAPDLNVREKLRRGLI</sequence>
<evidence type="ECO:0000256" key="2">
    <source>
        <dbReference type="HAMAP-Rule" id="MF_01940"/>
    </source>
</evidence>
<dbReference type="EC" id="3.1.4.58" evidence="2"/>
<dbReference type="InterPro" id="IPR014051">
    <property type="entry name" value="Phosphoesterase_HXTX"/>
</dbReference>
<gene>
    <name evidence="4" type="primary">thpR</name>
    <name evidence="4" type="ORF">OPS25_14880</name>
</gene>
<proteinExistence type="inferred from homology"/>
<dbReference type="Pfam" id="PF02834">
    <property type="entry name" value="LigT_PEase"/>
    <property type="match status" value="2"/>
</dbReference>
<protein>
    <recommendedName>
        <fullName evidence="2">RNA 2',3'-cyclic phosphodiesterase</fullName>
        <shortName evidence="2">RNA 2',3'-CPDase</shortName>
        <ecNumber evidence="2">3.1.4.58</ecNumber>
    </recommendedName>
</protein>
<comment type="similarity">
    <text evidence="2">Belongs to the 2H phosphoesterase superfamily. ThpR family.</text>
</comment>
<feature type="short sequence motif" description="HXTX 2" evidence="2">
    <location>
        <begin position="143"/>
        <end position="146"/>
    </location>
</feature>
<evidence type="ECO:0000313" key="5">
    <source>
        <dbReference type="Proteomes" id="UP001142810"/>
    </source>
</evidence>
<feature type="domain" description="Phosphoesterase HXTX" evidence="3">
    <location>
        <begin position="109"/>
        <end position="182"/>
    </location>
</feature>